<feature type="region of interest" description="Disordered" evidence="1">
    <location>
        <begin position="1"/>
        <end position="144"/>
    </location>
</feature>
<proteinExistence type="predicted"/>
<feature type="compositionally biased region" description="Acidic residues" evidence="1">
    <location>
        <begin position="1"/>
        <end position="18"/>
    </location>
</feature>
<protein>
    <submittedName>
        <fullName evidence="2">Uncharacterized protein</fullName>
    </submittedName>
</protein>
<dbReference type="AlphaFoldDB" id="A0AAN8JA20"/>
<gene>
    <name evidence="2" type="ORF">SNE40_017248</name>
</gene>
<dbReference type="Proteomes" id="UP001347796">
    <property type="component" value="Unassembled WGS sequence"/>
</dbReference>
<evidence type="ECO:0000256" key="1">
    <source>
        <dbReference type="SAM" id="MobiDB-lite"/>
    </source>
</evidence>
<evidence type="ECO:0000313" key="2">
    <source>
        <dbReference type="EMBL" id="KAK6173866.1"/>
    </source>
</evidence>
<sequence length="226" mass="23513">MGETDPEIEPATSDDDIPTNDVSKTTGDDSNIGANEDTSDVNIASTGTDDEVVESNTNNENAAFRDETRVDDNIGERDPFIEPATGDVKIFTDDEAKTGSDGTSTDGVKSDVDGDTTVVDNDLTIVDDDATDEDDSGTGDGVAATDKVDKLDVKSNIDDVRVATVGDNSTVTKDTGEKASSDDAATIGVDVNMGEMDPSIEPVIDNVAKIGSDDTLTSADFVKSDS</sequence>
<name>A0AAN8JA20_PATCE</name>
<feature type="compositionally biased region" description="Acidic residues" evidence="1">
    <location>
        <begin position="125"/>
        <end position="137"/>
    </location>
</feature>
<evidence type="ECO:0000313" key="3">
    <source>
        <dbReference type="Proteomes" id="UP001347796"/>
    </source>
</evidence>
<feature type="compositionally biased region" description="Low complexity" evidence="1">
    <location>
        <begin position="115"/>
        <end position="124"/>
    </location>
</feature>
<comment type="caution">
    <text evidence="2">The sequence shown here is derived from an EMBL/GenBank/DDBJ whole genome shotgun (WGS) entry which is preliminary data.</text>
</comment>
<reference evidence="2 3" key="1">
    <citation type="submission" date="2024-01" db="EMBL/GenBank/DDBJ databases">
        <title>The genome of the rayed Mediterranean limpet Patella caerulea (Linnaeus, 1758).</title>
        <authorList>
            <person name="Anh-Thu Weber A."/>
            <person name="Halstead-Nussloch G."/>
        </authorList>
    </citation>
    <scope>NUCLEOTIDE SEQUENCE [LARGE SCALE GENOMIC DNA]</scope>
    <source>
        <strain evidence="2">AATW-2023a</strain>
        <tissue evidence="2">Whole specimen</tissue>
    </source>
</reference>
<feature type="compositionally biased region" description="Basic and acidic residues" evidence="1">
    <location>
        <begin position="63"/>
        <end position="80"/>
    </location>
</feature>
<organism evidence="2 3">
    <name type="scientific">Patella caerulea</name>
    <name type="common">Rayed Mediterranean limpet</name>
    <dbReference type="NCBI Taxonomy" id="87958"/>
    <lineage>
        <taxon>Eukaryota</taxon>
        <taxon>Metazoa</taxon>
        <taxon>Spiralia</taxon>
        <taxon>Lophotrochozoa</taxon>
        <taxon>Mollusca</taxon>
        <taxon>Gastropoda</taxon>
        <taxon>Patellogastropoda</taxon>
        <taxon>Patelloidea</taxon>
        <taxon>Patellidae</taxon>
        <taxon>Patella</taxon>
    </lineage>
</organism>
<dbReference type="EMBL" id="JAZGQO010000011">
    <property type="protein sequence ID" value="KAK6173866.1"/>
    <property type="molecule type" value="Genomic_DNA"/>
</dbReference>
<feature type="compositionally biased region" description="Polar residues" evidence="1">
    <location>
        <begin position="20"/>
        <end position="33"/>
    </location>
</feature>
<keyword evidence="3" id="KW-1185">Reference proteome</keyword>
<accession>A0AAN8JA20</accession>